<dbReference type="NCBIfam" id="TIGR01782">
    <property type="entry name" value="TonB-Xanth-Caul"/>
    <property type="match status" value="1"/>
</dbReference>
<evidence type="ECO:0000313" key="11">
    <source>
        <dbReference type="EMBL" id="XBS89189.1"/>
    </source>
</evidence>
<evidence type="ECO:0000256" key="7">
    <source>
        <dbReference type="SAM" id="MobiDB-lite"/>
    </source>
</evidence>
<dbReference type="Pfam" id="PF00593">
    <property type="entry name" value="TonB_dep_Rec_b-barrel"/>
    <property type="match status" value="1"/>
</dbReference>
<evidence type="ECO:0000256" key="6">
    <source>
        <dbReference type="RuleBase" id="RU003357"/>
    </source>
</evidence>
<keyword evidence="4 6" id="KW-0472">Membrane</keyword>
<dbReference type="InterPro" id="IPR000531">
    <property type="entry name" value="Beta-barrel_TonB"/>
</dbReference>
<comment type="similarity">
    <text evidence="6">Belongs to the TonB-dependent receptor family.</text>
</comment>
<evidence type="ECO:0000256" key="8">
    <source>
        <dbReference type="SAM" id="SignalP"/>
    </source>
</evidence>
<dbReference type="InterPro" id="IPR037066">
    <property type="entry name" value="Plug_dom_sf"/>
</dbReference>
<dbReference type="RefSeq" id="WP_350015795.1">
    <property type="nucleotide sequence ID" value="NZ_CP157948.1"/>
</dbReference>
<dbReference type="InterPro" id="IPR036942">
    <property type="entry name" value="Beta-barrel_TonB_sf"/>
</dbReference>
<dbReference type="InterPro" id="IPR012910">
    <property type="entry name" value="Plug_dom"/>
</dbReference>
<keyword evidence="3 6" id="KW-0798">TonB box</keyword>
<evidence type="ECO:0000256" key="1">
    <source>
        <dbReference type="ARBA" id="ARBA00004442"/>
    </source>
</evidence>
<dbReference type="PROSITE" id="PS01156">
    <property type="entry name" value="TONB_DEPENDENT_REC_2"/>
    <property type="match status" value="1"/>
</dbReference>
<evidence type="ECO:0000256" key="3">
    <source>
        <dbReference type="ARBA" id="ARBA00023077"/>
    </source>
</evidence>
<dbReference type="SUPFAM" id="SSF56935">
    <property type="entry name" value="Porins"/>
    <property type="match status" value="1"/>
</dbReference>
<feature type="region of interest" description="Disordered" evidence="7">
    <location>
        <begin position="42"/>
        <end position="71"/>
    </location>
</feature>
<evidence type="ECO:0000256" key="2">
    <source>
        <dbReference type="ARBA" id="ARBA00022729"/>
    </source>
</evidence>
<keyword evidence="11" id="KW-0675">Receptor</keyword>
<dbReference type="GO" id="GO:0009279">
    <property type="term" value="C:cell outer membrane"/>
    <property type="evidence" value="ECO:0007669"/>
    <property type="project" value="UniProtKB-SubCell"/>
</dbReference>
<feature type="signal peptide" evidence="8">
    <location>
        <begin position="1"/>
        <end position="38"/>
    </location>
</feature>
<reference evidence="11" key="1">
    <citation type="submission" date="2024-06" db="EMBL/GenBank/DDBJ databases">
        <authorList>
            <person name="Sun Y."/>
        </authorList>
    </citation>
    <scope>NUCLEOTIDE SEQUENCE</scope>
    <source>
        <strain evidence="11">IGA1.0</strain>
    </source>
</reference>
<dbReference type="Gene3D" id="2.40.170.20">
    <property type="entry name" value="TonB-dependent receptor, beta-barrel domain"/>
    <property type="match status" value="1"/>
</dbReference>
<evidence type="ECO:0000259" key="9">
    <source>
        <dbReference type="Pfam" id="PF00593"/>
    </source>
</evidence>
<dbReference type="EMBL" id="CP157948">
    <property type="protein sequence ID" value="XBS89189.1"/>
    <property type="molecule type" value="Genomic_DNA"/>
</dbReference>
<feature type="compositionally biased region" description="Polar residues" evidence="7">
    <location>
        <begin position="46"/>
        <end position="63"/>
    </location>
</feature>
<proteinExistence type="inferred from homology"/>
<keyword evidence="5" id="KW-0998">Cell outer membrane</keyword>
<dbReference type="CDD" id="cd01347">
    <property type="entry name" value="ligand_gated_channel"/>
    <property type="match status" value="1"/>
</dbReference>
<evidence type="ECO:0000259" key="10">
    <source>
        <dbReference type="Pfam" id="PF07715"/>
    </source>
</evidence>
<accession>A0AAU7QJB9</accession>
<feature type="chain" id="PRO_5043448109" evidence="8">
    <location>
        <begin position="39"/>
        <end position="951"/>
    </location>
</feature>
<sequence length="951" mass="102686">MTNNDVQPWEGITVILKRKVLVLALASVGFCATSVTWAATPPAGNADQSGQDTTQGSTASNTQEVRDAKAKKKQQATELGVVTVSGFAQSIQSAIATKQSSNEIVEAISSEDIGKLPDVSIAESIARLPGVSAQRVAGRAQVISVRGLSPDFATTLLNGREMVSTGDNRSVEFDQYPSELVSGVTVYKTPRASLIGQGLSGTLDMHTVRPLDYQQPVAVVGVRGQHNSLGRAADSSAFGNRFNASYIGQFMDHTLGIAVGYAHSQTPTQENQVGLYEPWQQVGDNWRPGVPAGTWFSDGIKALRRTGYTKRDGVMATVEWRPSESWTSTLDLFHTKATQKDTANQFEVNLGDYNGGYGRLAVTNPTINSNGTFTSGTANNIYPLVRGMYNSRHDTINAAGWKNEFNAGQVSIVADLSYSKAKRRELNLENNTQLVPAPQLDSLNLNYSGSNFSQLAPGLDYSDASKLFLTNTIYGSGYGKAPRVSDQLKSAKLGATIPMPDSVNQLITDVEVGINYADREKIKHQPEGNINVGAQGDTAIAPDLQYGLVDLGFAGVGKIPSWYVPGAVARYMTFAPNEDASYLVSKAWDLSEKITTAYAMANVDTVWGVPVRGNVGVQVQRADQSSSANVFNDSKPVGSQIERFTDGKTYTDVLPSLNLAFSLTETQMLRVALAKQVARPRMDDMRASLEFGVDKTTGKPGASGGNPRLDPWRANAFDLSWEKYFGGNGYVAAAFFYKDLTSYIYTQTRDGYDFSSLVANYVPGPNEPPTLTKGTFSAPFNGKGGSLKGLELSASIPLSMFTPALDGFGVLGSASFNDSSVKIRSPENATSVGDGPISLPGLSKRVFNLTAYYEKNGFDARISERKRSDFIGEIGNFNGARTLRYVVGEKIFDAQIGYTFAEGSKLHGLSVQLQASNLTNAPYRTYAGTKDRPLEYIEWGRTYLLGATYKF</sequence>
<dbReference type="Gene3D" id="2.170.130.10">
    <property type="entry name" value="TonB-dependent receptor, plug domain"/>
    <property type="match status" value="1"/>
</dbReference>
<comment type="subcellular location">
    <subcellularLocation>
        <location evidence="1 6">Cell outer membrane</location>
    </subcellularLocation>
</comment>
<dbReference type="InterPro" id="IPR010917">
    <property type="entry name" value="TonB_rcpt_CS"/>
</dbReference>
<name>A0AAU7QJB9_9GAMM</name>
<feature type="domain" description="TonB-dependent receptor-like beta-barrel" evidence="9">
    <location>
        <begin position="423"/>
        <end position="918"/>
    </location>
</feature>
<protein>
    <submittedName>
        <fullName evidence="11">TonB-dependent receptor</fullName>
    </submittedName>
</protein>
<dbReference type="PANTHER" id="PTHR40980:SF3">
    <property type="entry name" value="TONB-DEPENDENT RECEPTOR-LIKE BETA-BARREL DOMAIN-CONTAINING PROTEIN"/>
    <property type="match status" value="1"/>
</dbReference>
<gene>
    <name evidence="11" type="ORF">ABNK63_12400</name>
</gene>
<dbReference type="InterPro" id="IPR010104">
    <property type="entry name" value="TonB_rcpt_bac"/>
</dbReference>
<evidence type="ECO:0000256" key="4">
    <source>
        <dbReference type="ARBA" id="ARBA00023136"/>
    </source>
</evidence>
<feature type="domain" description="TonB-dependent receptor plug" evidence="10">
    <location>
        <begin position="98"/>
        <end position="199"/>
    </location>
</feature>
<evidence type="ECO:0000256" key="5">
    <source>
        <dbReference type="ARBA" id="ARBA00023237"/>
    </source>
</evidence>
<organism evidence="11">
    <name type="scientific">Rhodanobacter sp. IGA1.0</name>
    <dbReference type="NCBI Taxonomy" id="3158582"/>
    <lineage>
        <taxon>Bacteria</taxon>
        <taxon>Pseudomonadati</taxon>
        <taxon>Pseudomonadota</taxon>
        <taxon>Gammaproteobacteria</taxon>
        <taxon>Lysobacterales</taxon>
        <taxon>Rhodanobacteraceae</taxon>
        <taxon>Rhodanobacter</taxon>
    </lineage>
</organism>
<dbReference type="Pfam" id="PF07715">
    <property type="entry name" value="Plug"/>
    <property type="match status" value="1"/>
</dbReference>
<dbReference type="AlphaFoldDB" id="A0AAU7QJB9"/>
<keyword evidence="2 8" id="KW-0732">Signal</keyword>
<dbReference type="PANTHER" id="PTHR40980">
    <property type="entry name" value="PLUG DOMAIN-CONTAINING PROTEIN"/>
    <property type="match status" value="1"/>
</dbReference>